<protein>
    <submittedName>
        <fullName evidence="4">PLP-dependent transferase</fullName>
    </submittedName>
</protein>
<organism evidence="4 5">
    <name type="scientific">Coniochaeta ligniaria NRRL 30616</name>
    <dbReference type="NCBI Taxonomy" id="1408157"/>
    <lineage>
        <taxon>Eukaryota</taxon>
        <taxon>Fungi</taxon>
        <taxon>Dikarya</taxon>
        <taxon>Ascomycota</taxon>
        <taxon>Pezizomycotina</taxon>
        <taxon>Sordariomycetes</taxon>
        <taxon>Sordariomycetidae</taxon>
        <taxon>Coniochaetales</taxon>
        <taxon>Coniochaetaceae</taxon>
        <taxon>Coniochaeta</taxon>
    </lineage>
</organism>
<accession>A0A1J7JEE4</accession>
<comment type="similarity">
    <text evidence="1">Belongs to the class-I pyridoxal-phosphate-dependent aminotransferase family.</text>
</comment>
<dbReference type="InterPro" id="IPR004838">
    <property type="entry name" value="NHTrfase_class1_PyrdxlP-BS"/>
</dbReference>
<evidence type="ECO:0000313" key="5">
    <source>
        <dbReference type="Proteomes" id="UP000182658"/>
    </source>
</evidence>
<dbReference type="OrthoDB" id="7042322at2759"/>
<keyword evidence="2" id="KW-0663">Pyridoxal phosphate</keyword>
<name>A0A1J7JEE4_9PEZI</name>
<proteinExistence type="inferred from homology"/>
<gene>
    <name evidence="4" type="ORF">CONLIGDRAFT_706086</name>
</gene>
<evidence type="ECO:0000256" key="2">
    <source>
        <dbReference type="ARBA" id="ARBA00022898"/>
    </source>
</evidence>
<dbReference type="PANTHER" id="PTHR43510">
    <property type="entry name" value="AMINOTRANSFERASE FUNCTION, HYPOTHETICAL (EUROFUNG)"/>
    <property type="match status" value="1"/>
</dbReference>
<dbReference type="Gene3D" id="3.40.640.10">
    <property type="entry name" value="Type I PLP-dependent aspartate aminotransferase-like (Major domain)"/>
    <property type="match status" value="1"/>
</dbReference>
<sequence>MVKIEPFQVEQWMDRYETTPGVINTAETCVASVSINELVDLGEDKDAKLLDFSRPLTYSAIRGSDELRRRVAELVSKGASSPLSAENVLITQGAIGANFLLLYTLIGPGDHVVCVYPTYEQLYAVPEHLGAEVSLWKLKQQNGYVPDVSELETLVKSNTKLIILNNPNNPTGSVIPHSVLQDIVAFAKARGITILSDEVLPSEEDAPPSILSLGYSKTVATGSMSKAFALAGIRLGWIASRDKDVIEAVASARDYTTISVSQLDDQVAAYALSPSVLPSLMSRNMEIARTNLELLDGFVRKYSSVCRWVKPKAGTTALVQFRKEGEPVDDEKFVLHLLDRTKVLFLPACVCFGGGKHFKGFVRIGYACHTSVLREGLEKLAGYVEEHLS</sequence>
<dbReference type="SUPFAM" id="SSF53383">
    <property type="entry name" value="PLP-dependent transferases"/>
    <property type="match status" value="1"/>
</dbReference>
<dbReference type="Gene3D" id="3.90.1150.10">
    <property type="entry name" value="Aspartate Aminotransferase, domain 1"/>
    <property type="match status" value="1"/>
</dbReference>
<dbReference type="InterPro" id="IPR015421">
    <property type="entry name" value="PyrdxlP-dep_Trfase_major"/>
</dbReference>
<dbReference type="Pfam" id="PF00155">
    <property type="entry name" value="Aminotran_1_2"/>
    <property type="match status" value="1"/>
</dbReference>
<dbReference type="CDD" id="cd00609">
    <property type="entry name" value="AAT_like"/>
    <property type="match status" value="1"/>
</dbReference>
<dbReference type="PROSITE" id="PS00105">
    <property type="entry name" value="AA_TRANSFER_CLASS_1"/>
    <property type="match status" value="1"/>
</dbReference>
<keyword evidence="5" id="KW-1185">Reference proteome</keyword>
<feature type="domain" description="Aminotransferase class I/classII large" evidence="3">
    <location>
        <begin position="49"/>
        <end position="374"/>
    </location>
</feature>
<dbReference type="EMBL" id="KV875099">
    <property type="protein sequence ID" value="OIW28064.1"/>
    <property type="molecule type" value="Genomic_DNA"/>
</dbReference>
<dbReference type="Proteomes" id="UP000182658">
    <property type="component" value="Unassembled WGS sequence"/>
</dbReference>
<evidence type="ECO:0000313" key="4">
    <source>
        <dbReference type="EMBL" id="OIW28064.1"/>
    </source>
</evidence>
<dbReference type="STRING" id="1408157.A0A1J7JEE4"/>
<dbReference type="AlphaFoldDB" id="A0A1J7JEE4"/>
<dbReference type="InParanoid" id="A0A1J7JEE4"/>
<reference evidence="4 5" key="1">
    <citation type="submission" date="2016-10" db="EMBL/GenBank/DDBJ databases">
        <title>Draft genome sequence of Coniochaeta ligniaria NRRL30616, a lignocellulolytic fungus for bioabatement of inhibitors in plant biomass hydrolysates.</title>
        <authorList>
            <consortium name="DOE Joint Genome Institute"/>
            <person name="Jimenez D.J."/>
            <person name="Hector R.E."/>
            <person name="Riley R."/>
            <person name="Sun H."/>
            <person name="Grigoriev I.V."/>
            <person name="Van Elsas J.D."/>
            <person name="Nichols N.N."/>
        </authorList>
    </citation>
    <scope>NUCLEOTIDE SEQUENCE [LARGE SCALE GENOMIC DNA]</scope>
    <source>
        <strain evidence="4 5">NRRL 30616</strain>
    </source>
</reference>
<dbReference type="InterPro" id="IPR015424">
    <property type="entry name" value="PyrdxlP-dep_Trfase"/>
</dbReference>
<evidence type="ECO:0000259" key="3">
    <source>
        <dbReference type="Pfam" id="PF00155"/>
    </source>
</evidence>
<dbReference type="InterPro" id="IPR004839">
    <property type="entry name" value="Aminotransferase_I/II_large"/>
</dbReference>
<dbReference type="PANTHER" id="PTHR43510:SF1">
    <property type="entry name" value="AMINOTRANSFERASE FUNCTION, HYPOTHETICAL (EUROFUNG)"/>
    <property type="match status" value="1"/>
</dbReference>
<evidence type="ECO:0000256" key="1">
    <source>
        <dbReference type="ARBA" id="ARBA00007441"/>
    </source>
</evidence>
<dbReference type="InterPro" id="IPR015422">
    <property type="entry name" value="PyrdxlP-dep_Trfase_small"/>
</dbReference>
<keyword evidence="4" id="KW-0808">Transferase</keyword>
<dbReference type="GO" id="GO:0030170">
    <property type="term" value="F:pyridoxal phosphate binding"/>
    <property type="evidence" value="ECO:0007669"/>
    <property type="project" value="InterPro"/>
</dbReference>
<dbReference type="GO" id="GO:0016740">
    <property type="term" value="F:transferase activity"/>
    <property type="evidence" value="ECO:0007669"/>
    <property type="project" value="UniProtKB-KW"/>
</dbReference>